<organism evidence="5 6">
    <name type="scientific">Recurvomyces mirabilis</name>
    <dbReference type="NCBI Taxonomy" id="574656"/>
    <lineage>
        <taxon>Eukaryota</taxon>
        <taxon>Fungi</taxon>
        <taxon>Dikarya</taxon>
        <taxon>Ascomycota</taxon>
        <taxon>Pezizomycotina</taxon>
        <taxon>Dothideomycetes</taxon>
        <taxon>Dothideomycetidae</taxon>
        <taxon>Mycosphaerellales</taxon>
        <taxon>Teratosphaeriaceae</taxon>
        <taxon>Recurvomyces</taxon>
    </lineage>
</organism>
<feature type="signal peptide" evidence="4">
    <location>
        <begin position="1"/>
        <end position="33"/>
    </location>
</feature>
<keyword evidence="4" id="KW-0732">Signal</keyword>
<keyword evidence="6" id="KW-1185">Reference proteome</keyword>
<name>A0AAE0WLL7_9PEZI</name>
<dbReference type="Gene3D" id="3.40.50.720">
    <property type="entry name" value="NAD(P)-binding Rossmann-like Domain"/>
    <property type="match status" value="1"/>
</dbReference>
<dbReference type="Pfam" id="PF00106">
    <property type="entry name" value="adh_short"/>
    <property type="match status" value="1"/>
</dbReference>
<keyword evidence="3" id="KW-0560">Oxidoreductase</keyword>
<accession>A0AAE0WLL7</accession>
<comment type="caution">
    <text evidence="5">The sequence shown here is derived from an EMBL/GenBank/DDBJ whole genome shotgun (WGS) entry which is preliminary data.</text>
</comment>
<dbReference type="GO" id="GO:0005737">
    <property type="term" value="C:cytoplasm"/>
    <property type="evidence" value="ECO:0007669"/>
    <property type="project" value="TreeGrafter"/>
</dbReference>
<dbReference type="GO" id="GO:0016616">
    <property type="term" value="F:oxidoreductase activity, acting on the CH-OH group of donors, NAD or NADP as acceptor"/>
    <property type="evidence" value="ECO:0007669"/>
    <property type="project" value="TreeGrafter"/>
</dbReference>
<proteinExistence type="inferred from homology"/>
<protein>
    <submittedName>
        <fullName evidence="5">Uncharacterized protein</fullName>
    </submittedName>
</protein>
<evidence type="ECO:0000313" key="6">
    <source>
        <dbReference type="Proteomes" id="UP001274830"/>
    </source>
</evidence>
<comment type="similarity">
    <text evidence="1">Belongs to the short-chain dehydrogenases/reductases (SDR) family.</text>
</comment>
<evidence type="ECO:0000256" key="1">
    <source>
        <dbReference type="ARBA" id="ARBA00006484"/>
    </source>
</evidence>
<dbReference type="PANTHER" id="PTHR44229">
    <property type="entry name" value="15-HYDROXYPROSTAGLANDIN DEHYDROGENASE [NAD(+)]"/>
    <property type="match status" value="1"/>
</dbReference>
<dbReference type="PANTHER" id="PTHR44229:SF4">
    <property type="entry name" value="15-HYDROXYPROSTAGLANDIN DEHYDROGENASE [NAD(+)]"/>
    <property type="match status" value="1"/>
</dbReference>
<dbReference type="PROSITE" id="PS00061">
    <property type="entry name" value="ADH_SHORT"/>
    <property type="match status" value="1"/>
</dbReference>
<dbReference type="Proteomes" id="UP001274830">
    <property type="component" value="Unassembled WGS sequence"/>
</dbReference>
<dbReference type="InterPro" id="IPR036291">
    <property type="entry name" value="NAD(P)-bd_dom_sf"/>
</dbReference>
<dbReference type="AlphaFoldDB" id="A0AAE0WLL7"/>
<feature type="chain" id="PRO_5042294996" evidence="4">
    <location>
        <begin position="34"/>
        <end position="339"/>
    </location>
</feature>
<reference evidence="5" key="1">
    <citation type="submission" date="2023-07" db="EMBL/GenBank/DDBJ databases">
        <title>Black Yeasts Isolated from many extreme environments.</title>
        <authorList>
            <person name="Coleine C."/>
            <person name="Stajich J.E."/>
            <person name="Selbmann L."/>
        </authorList>
    </citation>
    <scope>NUCLEOTIDE SEQUENCE</scope>
    <source>
        <strain evidence="5">CCFEE 5485</strain>
    </source>
</reference>
<dbReference type="EMBL" id="JAUTXT010000022">
    <property type="protein sequence ID" value="KAK3673949.1"/>
    <property type="molecule type" value="Genomic_DNA"/>
</dbReference>
<evidence type="ECO:0000256" key="2">
    <source>
        <dbReference type="ARBA" id="ARBA00022857"/>
    </source>
</evidence>
<evidence type="ECO:0000256" key="3">
    <source>
        <dbReference type="ARBA" id="ARBA00023002"/>
    </source>
</evidence>
<evidence type="ECO:0000313" key="5">
    <source>
        <dbReference type="EMBL" id="KAK3673949.1"/>
    </source>
</evidence>
<dbReference type="PRINTS" id="PR00081">
    <property type="entry name" value="GDHRDH"/>
</dbReference>
<keyword evidence="2" id="KW-0521">NADP</keyword>
<evidence type="ECO:0000256" key="4">
    <source>
        <dbReference type="SAM" id="SignalP"/>
    </source>
</evidence>
<sequence length="339" mass="37231">MAPPTAVITGASSGIGLALTKHLLSLGWCVAMADINPPQEDLGNRTLYVRTDVTSWSQQASLFDEAYKWQGRLDFFAANAGIDDRDDIFNSISSDKPPKQPNMMCFDVNLVGQYYGIKLAAHYMSLDSTAGKAKRGGKIVVTSSGAGIYPSPFAPQYAASKHALVGLVRSLAPISAPVVQNSLEATARTRCTQDMETEINGVTCCYLALARENELTCPPQNSRNIRINAICPALVRTGLAPPGLLEQFKDEQLTPMETMLRCFSTLADFENVGKADWVESGKNGETVEGNLTDLIWHQPPQPPPEKSYQDEEGQKAWAKIYHERNRKFAEADWESEKQV</sequence>
<dbReference type="SUPFAM" id="SSF51735">
    <property type="entry name" value="NAD(P)-binding Rossmann-fold domains"/>
    <property type="match status" value="1"/>
</dbReference>
<dbReference type="InterPro" id="IPR002347">
    <property type="entry name" value="SDR_fam"/>
</dbReference>
<gene>
    <name evidence="5" type="ORF">LTR78_006151</name>
</gene>
<dbReference type="InterPro" id="IPR020904">
    <property type="entry name" value="Sc_DH/Rdtase_CS"/>
</dbReference>